<keyword evidence="1" id="KW-1133">Transmembrane helix</keyword>
<keyword evidence="3" id="KW-1185">Reference proteome</keyword>
<protein>
    <submittedName>
        <fullName evidence="2">DUF3422 domain-containing protein</fullName>
    </submittedName>
</protein>
<gene>
    <name evidence="2" type="ORF">F0357_01990</name>
</gene>
<dbReference type="Pfam" id="PF11902">
    <property type="entry name" value="DUF3422"/>
    <property type="match status" value="1"/>
</dbReference>
<proteinExistence type="predicted"/>
<comment type="caution">
    <text evidence="2">The sequence shown here is derived from an EMBL/GenBank/DDBJ whole genome shotgun (WGS) entry which is preliminary data.</text>
</comment>
<feature type="transmembrane region" description="Helical" evidence="1">
    <location>
        <begin position="399"/>
        <end position="418"/>
    </location>
</feature>
<evidence type="ECO:0000313" key="3">
    <source>
        <dbReference type="Proteomes" id="UP000332515"/>
    </source>
</evidence>
<dbReference type="InterPro" id="IPR021830">
    <property type="entry name" value="DUF3422"/>
</dbReference>
<dbReference type="Proteomes" id="UP000332515">
    <property type="component" value="Unassembled WGS sequence"/>
</dbReference>
<name>A0A6A7XXS0_9HYPH</name>
<sequence>MRDDHADLVGSTFGFKAHPQRPTLLGEMHARPFHLIDTPRIILHLAFATPPEAAASDRAAFERLCRSCGVPGPGAEIKHHHLVLHGGTLRWEQHTEYTTYTFDAAPGTGRLPEHPFASGFVQPGLLVAAVRVDVLPMPDLLDVGLEPFDPISLCVARMAGGEAIAATDFRQDADGFTRIRVFGEDLAPTRAGALVQRLIEIETYRTFALLGLPQAQKLDPAVRRMEGELVEISGAMRTARGLEDNQVLLERLSRLAAEIEAEAAASAYRFAATRAYNEIVNERLASVQEERLPGYGSWQGFLQRRFGPAMRTCKAIEDRQASLATRIARAANLLRTRVDVELEQQNRDLLLSMNLRARLQLRLQQTVEGLSVAAITYYVVALIGKVAEGLHEAGFPVDPAIASAIAVPPVIVGLWLLVQRVRHKHAE</sequence>
<accession>A0A6A7XXS0</accession>
<feature type="transmembrane region" description="Helical" evidence="1">
    <location>
        <begin position="366"/>
        <end position="387"/>
    </location>
</feature>
<keyword evidence="1" id="KW-0812">Transmembrane</keyword>
<dbReference type="RefSeq" id="WP_153478176.1">
    <property type="nucleotide sequence ID" value="NZ_VWNA01000001.1"/>
</dbReference>
<organism evidence="2 3">
    <name type="scientific">Segnochrobactrum spirostomi</name>
    <dbReference type="NCBI Taxonomy" id="2608987"/>
    <lineage>
        <taxon>Bacteria</taxon>
        <taxon>Pseudomonadati</taxon>
        <taxon>Pseudomonadota</taxon>
        <taxon>Alphaproteobacteria</taxon>
        <taxon>Hyphomicrobiales</taxon>
        <taxon>Segnochrobactraceae</taxon>
        <taxon>Segnochrobactrum</taxon>
    </lineage>
</organism>
<reference evidence="2 3" key="1">
    <citation type="submission" date="2019-09" db="EMBL/GenBank/DDBJ databases">
        <title>Segnochrobactrum spirostomi gen. nov., sp. nov., isolated from the ciliate Spirostomum cf. yagiui and description of a novel family, Segnochrobactraceae fam. nov. within the order Rhizobiales of the class Alphaproteobacteria.</title>
        <authorList>
            <person name="Akter S."/>
            <person name="Shazib S.U.A."/>
            <person name="Shin M.K."/>
        </authorList>
    </citation>
    <scope>NUCLEOTIDE SEQUENCE [LARGE SCALE GENOMIC DNA]</scope>
    <source>
        <strain evidence="2 3">Sp-1</strain>
    </source>
</reference>
<evidence type="ECO:0000256" key="1">
    <source>
        <dbReference type="SAM" id="Phobius"/>
    </source>
</evidence>
<dbReference type="AlphaFoldDB" id="A0A6A7XXS0"/>
<keyword evidence="1" id="KW-0472">Membrane</keyword>
<dbReference type="EMBL" id="VWNA01000001">
    <property type="protein sequence ID" value="MQT11464.1"/>
    <property type="molecule type" value="Genomic_DNA"/>
</dbReference>
<evidence type="ECO:0000313" key="2">
    <source>
        <dbReference type="EMBL" id="MQT11464.1"/>
    </source>
</evidence>